<feature type="domain" description="UGSC-like" evidence="2">
    <location>
        <begin position="25"/>
        <end position="193"/>
    </location>
</feature>
<evidence type="ECO:0000259" key="2">
    <source>
        <dbReference type="Pfam" id="PF24696"/>
    </source>
</evidence>
<comment type="caution">
    <text evidence="3">The sequence shown here is derived from an EMBL/GenBank/DDBJ whole genome shotgun (WGS) entry which is preliminary data.</text>
</comment>
<evidence type="ECO:0000313" key="4">
    <source>
        <dbReference type="Proteomes" id="UP001499841"/>
    </source>
</evidence>
<dbReference type="EMBL" id="BAABBA010000010">
    <property type="protein sequence ID" value="GAA4287881.1"/>
    <property type="molecule type" value="Genomic_DNA"/>
</dbReference>
<sequence length="579" mass="63282">MASDHSVNLLEHEQSEAPEGAVQLDVLDPRPARHGGQEPGRRAPRLRTLENKTIGLLWNGKANGDVALRTAARLIEERVPGVTFKFYSGAMPCPPDLVKQAAEECDAVIGCTADCGSCTSWMTHDTTQIERMGKPTVILASKGFEHDVEVSARAFALPDPNYVLAPKVYNNLTEDEAVEQTLDLVDDVIENLTVPRDGSSVLLDEPKESWRYAAGDAFAVIEEFNKDFMDRDWGDGYPLWPPTRDAVDRLMGAVDGRPDDVVCVLPPGNGEATVRSVAINAAMAGCLPQEMPVIMASLRAIANMRPVPRGALMSTSAYAPLVVVNGPIARELGINGGRSCLGPGKQNEVNIRISRAIVFALKNIGSWYPGVMDMDTIGTTRKHIVVVAENEEESPWEPYHVSLGHKPTDSTASVFFTSGEWDISIQGALDAPQLARSIASFSGGNNSSGYFTNLGGSERFSGLGRLLFLAPPHALPLANEGGFSKHALEKFMFHHGQEPVDRMIEPIRKLYADGKVKPEWRWLFEMSPEEARRTTLPVIEKPEEYSIVVVGSVRAKDLLMPTRSRPYTELITSTPTLND</sequence>
<keyword evidence="4" id="KW-1185">Reference proteome</keyword>
<feature type="region of interest" description="Disordered" evidence="1">
    <location>
        <begin position="1"/>
        <end position="22"/>
    </location>
</feature>
<organism evidence="3 4">
    <name type="scientific">Georgenia daeguensis</name>
    <dbReference type="NCBI Taxonomy" id="908355"/>
    <lineage>
        <taxon>Bacteria</taxon>
        <taxon>Bacillati</taxon>
        <taxon>Actinomycetota</taxon>
        <taxon>Actinomycetes</taxon>
        <taxon>Micrococcales</taxon>
        <taxon>Bogoriellaceae</taxon>
        <taxon>Georgenia</taxon>
    </lineage>
</organism>
<proteinExistence type="predicted"/>
<accession>A0ABP8EVH6</accession>
<evidence type="ECO:0000256" key="1">
    <source>
        <dbReference type="SAM" id="MobiDB-lite"/>
    </source>
</evidence>
<reference evidence="4" key="1">
    <citation type="journal article" date="2019" name="Int. J. Syst. Evol. Microbiol.">
        <title>The Global Catalogue of Microorganisms (GCM) 10K type strain sequencing project: providing services to taxonomists for standard genome sequencing and annotation.</title>
        <authorList>
            <consortium name="The Broad Institute Genomics Platform"/>
            <consortium name="The Broad Institute Genome Sequencing Center for Infectious Disease"/>
            <person name="Wu L."/>
            <person name="Ma J."/>
        </authorList>
    </citation>
    <scope>NUCLEOTIDE SEQUENCE [LARGE SCALE GENOMIC DNA]</scope>
    <source>
        <strain evidence="4">JCM 17459</strain>
    </source>
</reference>
<dbReference type="Pfam" id="PF24696">
    <property type="entry name" value="UGSC"/>
    <property type="match status" value="1"/>
</dbReference>
<gene>
    <name evidence="3" type="ORF">GCM10022262_22410</name>
</gene>
<name>A0ABP8EVH6_9MICO</name>
<dbReference type="Proteomes" id="UP001499841">
    <property type="component" value="Unassembled WGS sequence"/>
</dbReference>
<dbReference type="InterPro" id="IPR057767">
    <property type="entry name" value="UGSC-like_dom"/>
</dbReference>
<evidence type="ECO:0000313" key="3">
    <source>
        <dbReference type="EMBL" id="GAA4287881.1"/>
    </source>
</evidence>
<dbReference type="RefSeq" id="WP_345041091.1">
    <property type="nucleotide sequence ID" value="NZ_BAABBA010000010.1"/>
</dbReference>
<protein>
    <recommendedName>
        <fullName evidence="2">UGSC-like domain-containing protein</fullName>
    </recommendedName>
</protein>